<dbReference type="Proteomes" id="UP001152523">
    <property type="component" value="Unassembled WGS sequence"/>
</dbReference>
<comment type="caution">
    <text evidence="1">The sequence shown here is derived from an EMBL/GenBank/DDBJ whole genome shotgun (WGS) entry which is preliminary data.</text>
</comment>
<reference evidence="1" key="1">
    <citation type="submission" date="2022-07" db="EMBL/GenBank/DDBJ databases">
        <authorList>
            <person name="Macas J."/>
            <person name="Novak P."/>
            <person name="Neumann P."/>
        </authorList>
    </citation>
    <scope>NUCLEOTIDE SEQUENCE</scope>
</reference>
<sequence length="534" mass="61923">MAFFMKLKNPNPKLYVGTIIHRTVVTTMSEIKSFVSAETFNKRASIDAANLPSPKRIADTHGTYQGFLDLNSLGRFLSDKSINHLCQKMAQSNTLVQMGQKLLEYLEGDALADHGTSKLDERKHFKAVKKVWQNEHFNGLLYKALHIQDSFLPDTIAYISRKFMHERFDERIAHIKKDYYFKSSMKVREPYEGTSVMRRLLLVLIVYWSCEDELLKLDKVECTVPVKAPANEFALGFVNVVQQLLQSMKLKGAPHGTIDALRSEVESSCATEPDPFLDDVFSAMRKAKVWLYEEGSPVPDLLGECFIMELAVEIENKNSHALVAMAKTFLENLDSFDLAASCSSLVQRHSDLLRKFLVDADFKDAFLEIRRRDWNFREKIPPYNYAYHMRRSKQIFSDDAVEDAMHRIKRDAFCTRFLKERETAAMLRGFLVILFAYHAPEILKFVDGFPPNYPREAKHIFYQSNFAGDVAELKAAVDKECNADPDSRSRFVFRKLMCIQFQHEVCRRMIWYDIHGFYRALWTEDDRYSVEFES</sequence>
<dbReference type="AlphaFoldDB" id="A0AAV0DZ10"/>
<accession>A0AAV0DZ10</accession>
<evidence type="ECO:0000313" key="2">
    <source>
        <dbReference type="Proteomes" id="UP001152523"/>
    </source>
</evidence>
<gene>
    <name evidence="1" type="ORF">CEPIT_LOCUS18673</name>
</gene>
<keyword evidence="2" id="KW-1185">Reference proteome</keyword>
<evidence type="ECO:0000313" key="1">
    <source>
        <dbReference type="EMBL" id="CAH9109327.1"/>
    </source>
</evidence>
<dbReference type="EMBL" id="CAMAPF010000150">
    <property type="protein sequence ID" value="CAH9109327.1"/>
    <property type="molecule type" value="Genomic_DNA"/>
</dbReference>
<proteinExistence type="predicted"/>
<name>A0AAV0DZ10_9ASTE</name>
<protein>
    <submittedName>
        <fullName evidence="1">Uncharacterized protein</fullName>
    </submittedName>
</protein>
<organism evidence="1 2">
    <name type="scientific">Cuscuta epithymum</name>
    <dbReference type="NCBI Taxonomy" id="186058"/>
    <lineage>
        <taxon>Eukaryota</taxon>
        <taxon>Viridiplantae</taxon>
        <taxon>Streptophyta</taxon>
        <taxon>Embryophyta</taxon>
        <taxon>Tracheophyta</taxon>
        <taxon>Spermatophyta</taxon>
        <taxon>Magnoliopsida</taxon>
        <taxon>eudicotyledons</taxon>
        <taxon>Gunneridae</taxon>
        <taxon>Pentapetalae</taxon>
        <taxon>asterids</taxon>
        <taxon>lamiids</taxon>
        <taxon>Solanales</taxon>
        <taxon>Convolvulaceae</taxon>
        <taxon>Cuscuteae</taxon>
        <taxon>Cuscuta</taxon>
        <taxon>Cuscuta subgen. Cuscuta</taxon>
    </lineage>
</organism>